<evidence type="ECO:0000313" key="6">
    <source>
        <dbReference type="EMBL" id="OGD71353.1"/>
    </source>
</evidence>
<comment type="subunit">
    <text evidence="5">Forms a complex with TatA.</text>
</comment>
<dbReference type="GO" id="GO:0043953">
    <property type="term" value="P:protein transport by the Tat complex"/>
    <property type="evidence" value="ECO:0007669"/>
    <property type="project" value="UniProtKB-UniRule"/>
</dbReference>
<protein>
    <recommendedName>
        <fullName evidence="5">Sec-independent protein translocase protein TatC</fullName>
    </recommendedName>
</protein>
<dbReference type="Pfam" id="PF00902">
    <property type="entry name" value="TatC"/>
    <property type="match status" value="1"/>
</dbReference>
<dbReference type="GO" id="GO:0065002">
    <property type="term" value="P:intracellular protein transmembrane transport"/>
    <property type="evidence" value="ECO:0007669"/>
    <property type="project" value="TreeGrafter"/>
</dbReference>
<dbReference type="InterPro" id="IPR002033">
    <property type="entry name" value="TatC"/>
</dbReference>
<dbReference type="Proteomes" id="UP000177390">
    <property type="component" value="Unassembled WGS sequence"/>
</dbReference>
<proteinExistence type="inferred from homology"/>
<evidence type="ECO:0000256" key="4">
    <source>
        <dbReference type="ARBA" id="ARBA00023136"/>
    </source>
</evidence>
<evidence type="ECO:0000256" key="2">
    <source>
        <dbReference type="ARBA" id="ARBA00022692"/>
    </source>
</evidence>
<keyword evidence="5" id="KW-0653">Protein transport</keyword>
<comment type="subcellular location">
    <subcellularLocation>
        <location evidence="5">Cell membrane</location>
        <topology evidence="5">Multi-pass membrane protein</topology>
    </subcellularLocation>
    <subcellularLocation>
        <location evidence="1">Membrane</location>
        <topology evidence="1">Multi-pass membrane protein</topology>
    </subcellularLocation>
</comment>
<comment type="similarity">
    <text evidence="5">Belongs to the TatC family.</text>
</comment>
<comment type="caution">
    <text evidence="6">The sequence shown here is derived from an EMBL/GenBank/DDBJ whole genome shotgun (WGS) entry which is preliminary data.</text>
</comment>
<evidence type="ECO:0000256" key="3">
    <source>
        <dbReference type="ARBA" id="ARBA00022989"/>
    </source>
</evidence>
<dbReference type="PRINTS" id="PR01840">
    <property type="entry name" value="TATCFAMILY"/>
</dbReference>
<comment type="caution">
    <text evidence="5">Lacks conserved residue(s) required for the propagation of feature annotation.</text>
</comment>
<feature type="transmembrane region" description="Helical" evidence="5">
    <location>
        <begin position="162"/>
        <end position="187"/>
    </location>
</feature>
<keyword evidence="2 5" id="KW-0812">Transmembrane</keyword>
<keyword evidence="3 5" id="KW-1133">Transmembrane helix</keyword>
<accession>A0A1F5EVD1</accession>
<dbReference type="GO" id="GO:0009977">
    <property type="term" value="F:proton motive force dependent protein transmembrane transporter activity"/>
    <property type="evidence" value="ECO:0007669"/>
    <property type="project" value="TreeGrafter"/>
</dbReference>
<evidence type="ECO:0000256" key="5">
    <source>
        <dbReference type="HAMAP-Rule" id="MF_00902"/>
    </source>
</evidence>
<feature type="transmembrane region" description="Helical" evidence="5">
    <location>
        <begin position="31"/>
        <end position="49"/>
    </location>
</feature>
<comment type="function">
    <text evidence="5">Part of the twin-arginine translocation (Tat) system that transports large folded proteins containing a characteristic twin-arginine motif in their signal peptide across membranes.</text>
</comment>
<gene>
    <name evidence="5" type="primary">tatC</name>
    <name evidence="6" type="ORF">A3D09_01125</name>
</gene>
<evidence type="ECO:0000256" key="1">
    <source>
        <dbReference type="ARBA" id="ARBA00004141"/>
    </source>
</evidence>
<name>A0A1F5EVD1_9BACT</name>
<keyword evidence="5" id="KW-0813">Transport</keyword>
<evidence type="ECO:0000313" key="7">
    <source>
        <dbReference type="Proteomes" id="UP000177390"/>
    </source>
</evidence>
<dbReference type="PANTHER" id="PTHR30371:SF0">
    <property type="entry name" value="SEC-INDEPENDENT PROTEIN TRANSLOCASE PROTEIN TATC, CHLOROPLASTIC-RELATED"/>
    <property type="match status" value="1"/>
</dbReference>
<organism evidence="6 7">
    <name type="scientific">Candidatus Collierbacteria bacterium RIFCSPHIGHO2_02_FULL_49_10</name>
    <dbReference type="NCBI Taxonomy" id="1817723"/>
    <lineage>
        <taxon>Bacteria</taxon>
        <taxon>Candidatus Collieribacteriota</taxon>
    </lineage>
</organism>
<dbReference type="AlphaFoldDB" id="A0A1F5EVD1"/>
<sequence length="244" mass="27488">MSSRKEAIQARSADAAATHFLPYLVEIQRKLYVLLAVIFASGVLGFIYYRRILSFVLQFFNLKGVTIVLTNPYQFFDLAVNTGLATGVISAFPLVIFYALRFLKPALKPKEYRLLVRLVPISLILFVAGFAFGAWVMQFVINLYSQTAIDFNIGNIWDISRFFAQVIIVGLCLGLVFQLPVVMTLLLRLKIVKREVFTSKRRYAYAAILILAAILPPNDIISLSILTVVPLLLFEVALLFNQSI</sequence>
<dbReference type="HAMAP" id="MF_00902">
    <property type="entry name" value="TatC"/>
    <property type="match status" value="1"/>
</dbReference>
<dbReference type="GO" id="GO:0033281">
    <property type="term" value="C:TAT protein transport complex"/>
    <property type="evidence" value="ECO:0007669"/>
    <property type="project" value="UniProtKB-UniRule"/>
</dbReference>
<feature type="transmembrane region" description="Helical" evidence="5">
    <location>
        <begin position="82"/>
        <end position="103"/>
    </location>
</feature>
<reference evidence="6 7" key="1">
    <citation type="journal article" date="2016" name="Nat. Commun.">
        <title>Thousands of microbial genomes shed light on interconnected biogeochemical processes in an aquifer system.</title>
        <authorList>
            <person name="Anantharaman K."/>
            <person name="Brown C.T."/>
            <person name="Hug L.A."/>
            <person name="Sharon I."/>
            <person name="Castelle C.J."/>
            <person name="Probst A.J."/>
            <person name="Thomas B.C."/>
            <person name="Singh A."/>
            <person name="Wilkins M.J."/>
            <person name="Karaoz U."/>
            <person name="Brodie E.L."/>
            <person name="Williams K.H."/>
            <person name="Hubbard S.S."/>
            <person name="Banfield J.F."/>
        </authorList>
    </citation>
    <scope>NUCLEOTIDE SEQUENCE [LARGE SCALE GENOMIC DNA]</scope>
</reference>
<keyword evidence="5" id="KW-1003">Cell membrane</keyword>
<dbReference type="EMBL" id="MFAH01000028">
    <property type="protein sequence ID" value="OGD71353.1"/>
    <property type="molecule type" value="Genomic_DNA"/>
</dbReference>
<keyword evidence="4 5" id="KW-0472">Membrane</keyword>
<feature type="transmembrane region" description="Helical" evidence="5">
    <location>
        <begin position="115"/>
        <end position="137"/>
    </location>
</feature>
<dbReference type="PANTHER" id="PTHR30371">
    <property type="entry name" value="SEC-INDEPENDENT PROTEIN TRANSLOCASE PROTEIN TATC"/>
    <property type="match status" value="1"/>
</dbReference>
<keyword evidence="5" id="KW-0811">Translocation</keyword>